<dbReference type="CDD" id="cd00146">
    <property type="entry name" value="PKD"/>
    <property type="match status" value="2"/>
</dbReference>
<name>A0ABV4YZ16_9BACI</name>
<dbReference type="SMART" id="SM00089">
    <property type="entry name" value="PKD"/>
    <property type="match status" value="2"/>
</dbReference>
<feature type="domain" description="PKD" evidence="1">
    <location>
        <begin position="247"/>
        <end position="336"/>
    </location>
</feature>
<sequence length="395" mass="43673">METSHPKSKRGFMKIVIVINKLKLFAISKLAFYDKTESGRVSRGNLEFQFLVKDKFDSTGKLALQNGTITNVITDKIRSYIGTSVMKSNLITATNETSTAFSFAGLGYGHGVGMSQHGANNRVAAGYNYKQVLSFYYPGTTLVKQYELHEENTASPLQINSVTSNSQDSWVGTPITWTVDGEGTALQYAWYVYKGTTKVSTIWYSSSKTLSWTPREAGEYRVTVFAKDSSGKSVSKNSAVIKVTSPINSISANVQDTSMVGTPITWTVDGEGTGVQYAWYVYNGSTRVDIIWYSSSKTLSWTPREAGEYRVTVFAKDSSGRNVSKNSAVIKVTSPLKINSIKADVRTSKVGTPINWTVDGEGTGVKYAWYVYNGNTRVNTIWYSSSQTLEWLRTK</sequence>
<dbReference type="InterPro" id="IPR000601">
    <property type="entry name" value="PKD_dom"/>
</dbReference>
<evidence type="ECO:0000313" key="3">
    <source>
        <dbReference type="Proteomes" id="UP001241748"/>
    </source>
</evidence>
<gene>
    <name evidence="2" type="ORF">P5G62_023430</name>
</gene>
<dbReference type="InterPro" id="IPR022409">
    <property type="entry name" value="PKD/Chitinase_dom"/>
</dbReference>
<reference evidence="2 3" key="1">
    <citation type="submission" date="2024-05" db="EMBL/GenBank/DDBJ databases">
        <authorList>
            <person name="Venkateswaran K."/>
        </authorList>
    </citation>
    <scope>NUCLEOTIDE SEQUENCE [LARGE SCALE GENOMIC DNA]</scope>
    <source>
        <strain evidence="2 3">179-C4-2-HS</strain>
    </source>
</reference>
<accession>A0ABV4YZ16</accession>
<dbReference type="RefSeq" id="WP_348526694.1">
    <property type="nucleotide sequence ID" value="NZ_JAROBZ020000002.1"/>
</dbReference>
<dbReference type="EMBL" id="JAROBZ020000002">
    <property type="protein sequence ID" value="MFB3170060.1"/>
    <property type="molecule type" value="Genomic_DNA"/>
</dbReference>
<dbReference type="Proteomes" id="UP001241748">
    <property type="component" value="Unassembled WGS sequence"/>
</dbReference>
<dbReference type="SUPFAM" id="SSF49299">
    <property type="entry name" value="PKD domain"/>
    <property type="match status" value="2"/>
</dbReference>
<dbReference type="InterPro" id="IPR013783">
    <property type="entry name" value="Ig-like_fold"/>
</dbReference>
<evidence type="ECO:0000313" key="2">
    <source>
        <dbReference type="EMBL" id="MFB3170060.1"/>
    </source>
</evidence>
<feature type="domain" description="PKD" evidence="1">
    <location>
        <begin position="158"/>
        <end position="247"/>
    </location>
</feature>
<dbReference type="InterPro" id="IPR011123">
    <property type="entry name" value="Y_Y_Y"/>
</dbReference>
<dbReference type="InterPro" id="IPR035986">
    <property type="entry name" value="PKD_dom_sf"/>
</dbReference>
<dbReference type="PROSITE" id="PS50093">
    <property type="entry name" value="PKD"/>
    <property type="match status" value="2"/>
</dbReference>
<dbReference type="Pfam" id="PF07495">
    <property type="entry name" value="Y_Y_Y"/>
    <property type="match status" value="1"/>
</dbReference>
<organism evidence="2 3">
    <name type="scientific">Neobacillus driksii</name>
    <dbReference type="NCBI Taxonomy" id="3035913"/>
    <lineage>
        <taxon>Bacteria</taxon>
        <taxon>Bacillati</taxon>
        <taxon>Bacillota</taxon>
        <taxon>Bacilli</taxon>
        <taxon>Bacillales</taxon>
        <taxon>Bacillaceae</taxon>
        <taxon>Neobacillus</taxon>
    </lineage>
</organism>
<dbReference type="Gene3D" id="2.60.40.10">
    <property type="entry name" value="Immunoglobulins"/>
    <property type="match status" value="2"/>
</dbReference>
<comment type="caution">
    <text evidence="2">The sequence shown here is derived from an EMBL/GenBank/DDBJ whole genome shotgun (WGS) entry which is preliminary data.</text>
</comment>
<protein>
    <submittedName>
        <fullName evidence="2">Triple tyrosine motif-containing protein</fullName>
    </submittedName>
</protein>
<evidence type="ECO:0000259" key="1">
    <source>
        <dbReference type="PROSITE" id="PS50093"/>
    </source>
</evidence>
<proteinExistence type="predicted"/>
<keyword evidence="3" id="KW-1185">Reference proteome</keyword>